<name>A0A399ND42_9MICO</name>
<dbReference type="GO" id="GO:0000036">
    <property type="term" value="F:acyl carrier activity"/>
    <property type="evidence" value="ECO:0007669"/>
    <property type="project" value="TreeGrafter"/>
</dbReference>
<dbReference type="Proteomes" id="UP000266298">
    <property type="component" value="Unassembled WGS sequence"/>
</dbReference>
<keyword evidence="1" id="KW-0436">Ligase</keyword>
<dbReference type="PROSITE" id="PS00455">
    <property type="entry name" value="AMP_BINDING"/>
    <property type="match status" value="1"/>
</dbReference>
<dbReference type="Pfam" id="PF00501">
    <property type="entry name" value="AMP-binding"/>
    <property type="match status" value="1"/>
</dbReference>
<dbReference type="InterPro" id="IPR000873">
    <property type="entry name" value="AMP-dep_synth/lig_dom"/>
</dbReference>
<gene>
    <name evidence="3" type="ORF">DZF96_16505</name>
</gene>
<feature type="non-terminal residue" evidence="3">
    <location>
        <position position="1"/>
    </location>
</feature>
<evidence type="ECO:0000313" key="4">
    <source>
        <dbReference type="Proteomes" id="UP000266298"/>
    </source>
</evidence>
<organism evidence="3 4">
    <name type="scientific">Clavibacter michiganensis</name>
    <dbReference type="NCBI Taxonomy" id="28447"/>
    <lineage>
        <taxon>Bacteria</taxon>
        <taxon>Bacillati</taxon>
        <taxon>Actinomycetota</taxon>
        <taxon>Actinomycetes</taxon>
        <taxon>Micrococcales</taxon>
        <taxon>Microbacteriaceae</taxon>
        <taxon>Clavibacter</taxon>
    </lineage>
</organism>
<dbReference type="PANTHER" id="PTHR45527">
    <property type="entry name" value="NONRIBOSOMAL PEPTIDE SYNTHETASE"/>
    <property type="match status" value="1"/>
</dbReference>
<comment type="caution">
    <text evidence="3">The sequence shown here is derived from an EMBL/GenBank/DDBJ whole genome shotgun (WGS) entry which is preliminary data.</text>
</comment>
<dbReference type="Gene3D" id="3.40.50.12780">
    <property type="entry name" value="N-terminal domain of ligase-like"/>
    <property type="match status" value="1"/>
</dbReference>
<feature type="domain" description="AMP-dependent synthetase/ligase" evidence="2">
    <location>
        <begin position="32"/>
        <end position="259"/>
    </location>
</feature>
<dbReference type="AlphaFoldDB" id="A0A399ND42"/>
<dbReference type="GO" id="GO:0005737">
    <property type="term" value="C:cytoplasm"/>
    <property type="evidence" value="ECO:0007669"/>
    <property type="project" value="TreeGrafter"/>
</dbReference>
<dbReference type="InterPro" id="IPR045851">
    <property type="entry name" value="AMP-bd_C_sf"/>
</dbReference>
<dbReference type="SUPFAM" id="SSF56801">
    <property type="entry name" value="Acetyl-CoA synthetase-like"/>
    <property type="match status" value="1"/>
</dbReference>
<sequence>GIRLVIADDPAAAGGDEPDAPALLRPADAAAEEPLAEPVRPPVEALAYVIHTSGSTGEPKGVEIAHDAAWSTVDAVGRMLEIGPGDRILALSALDFDLSVFDVLGVLGAGGALVIPEEGEERDAPRWLDLVHEHGVTLWDTVPMLLDMLLVATDDRPGRLGTLRAALVSGDRVGTDLHGRLIRAAEPGTRLVALGGATEAAIWSNAWEVDGPLDGWASAPYGRPLPDQAFRVLDASGRDCPDWVPGELVIGGRGLARGYRGDPARTSAAFVELDGGRWYRTGDTGRYRPGGILEFLGRTDRQVKLGGHRMELGEIEAAHAASPGVRRAIALVVDGTAGRKHLHVAIQPDDGHDGAAVLAAATATAADRLPAYAVPHRAHLV</sequence>
<dbReference type="RefSeq" id="WP_147362509.1">
    <property type="nucleotide sequence ID" value="NZ_QWEC01000510.1"/>
</dbReference>
<dbReference type="EMBL" id="QWEC01000510">
    <property type="protein sequence ID" value="RII91681.1"/>
    <property type="molecule type" value="Genomic_DNA"/>
</dbReference>
<reference evidence="3 4" key="1">
    <citation type="submission" date="2018-08" db="EMBL/GenBank/DDBJ databases">
        <title>Genome Sequence of Clavibacter michiganensis Subspecies type strains, and the Atypical Peach-Colored Strains Isolated from Tomato.</title>
        <authorList>
            <person name="Osdaghi E."/>
            <person name="Portier P."/>
            <person name="Briand M."/>
            <person name="Jacques M.-A."/>
        </authorList>
    </citation>
    <scope>NUCLEOTIDE SEQUENCE [LARGE SCALE GENOMIC DNA]</scope>
    <source>
        <strain evidence="3 4">CFBP 7493</strain>
    </source>
</reference>
<dbReference type="InterPro" id="IPR020845">
    <property type="entry name" value="AMP-binding_CS"/>
</dbReference>
<feature type="non-terminal residue" evidence="3">
    <location>
        <position position="381"/>
    </location>
</feature>
<accession>A0A399ND42</accession>
<dbReference type="InterPro" id="IPR042099">
    <property type="entry name" value="ANL_N_sf"/>
</dbReference>
<dbReference type="Gene3D" id="3.30.300.30">
    <property type="match status" value="1"/>
</dbReference>
<evidence type="ECO:0000259" key="2">
    <source>
        <dbReference type="Pfam" id="PF00501"/>
    </source>
</evidence>
<proteinExistence type="predicted"/>
<dbReference type="GO" id="GO:0044550">
    <property type="term" value="P:secondary metabolite biosynthetic process"/>
    <property type="evidence" value="ECO:0007669"/>
    <property type="project" value="TreeGrafter"/>
</dbReference>
<dbReference type="GO" id="GO:0031177">
    <property type="term" value="F:phosphopantetheine binding"/>
    <property type="evidence" value="ECO:0007669"/>
    <property type="project" value="TreeGrafter"/>
</dbReference>
<evidence type="ECO:0000313" key="3">
    <source>
        <dbReference type="EMBL" id="RII91681.1"/>
    </source>
</evidence>
<dbReference type="GO" id="GO:0043041">
    <property type="term" value="P:amino acid activation for nonribosomal peptide biosynthetic process"/>
    <property type="evidence" value="ECO:0007669"/>
    <property type="project" value="TreeGrafter"/>
</dbReference>
<dbReference type="GO" id="GO:0016874">
    <property type="term" value="F:ligase activity"/>
    <property type="evidence" value="ECO:0007669"/>
    <property type="project" value="UniProtKB-KW"/>
</dbReference>
<dbReference type="PANTHER" id="PTHR45527:SF10">
    <property type="entry name" value="PYOCHELIN SYNTHASE PCHF"/>
    <property type="match status" value="1"/>
</dbReference>
<evidence type="ECO:0000256" key="1">
    <source>
        <dbReference type="ARBA" id="ARBA00022598"/>
    </source>
</evidence>
<protein>
    <submittedName>
        <fullName evidence="3">Non-ribosomal peptide synthetase</fullName>
    </submittedName>
</protein>